<sequence length="31" mass="3743">MAFERQLLVSYTYISFFHYALHFLCQQGLLC</sequence>
<dbReference type="AlphaFoldDB" id="A0A0A9F359"/>
<proteinExistence type="predicted"/>
<reference evidence="1" key="1">
    <citation type="submission" date="2014-09" db="EMBL/GenBank/DDBJ databases">
        <authorList>
            <person name="Magalhaes I.L.F."/>
            <person name="Oliveira U."/>
            <person name="Santos F.R."/>
            <person name="Vidigal T.H.D.A."/>
            <person name="Brescovit A.D."/>
            <person name="Santos A.J."/>
        </authorList>
    </citation>
    <scope>NUCLEOTIDE SEQUENCE</scope>
    <source>
        <tissue evidence="1">Shoot tissue taken approximately 20 cm above the soil surface</tissue>
    </source>
</reference>
<reference evidence="1" key="2">
    <citation type="journal article" date="2015" name="Data Brief">
        <title>Shoot transcriptome of the giant reed, Arundo donax.</title>
        <authorList>
            <person name="Barrero R.A."/>
            <person name="Guerrero F.D."/>
            <person name="Moolhuijzen P."/>
            <person name="Goolsby J.A."/>
            <person name="Tidwell J."/>
            <person name="Bellgard S.E."/>
            <person name="Bellgard M.I."/>
        </authorList>
    </citation>
    <scope>NUCLEOTIDE SEQUENCE</scope>
    <source>
        <tissue evidence="1">Shoot tissue taken approximately 20 cm above the soil surface</tissue>
    </source>
</reference>
<name>A0A0A9F359_ARUDO</name>
<accession>A0A0A9F359</accession>
<dbReference type="EMBL" id="GBRH01191114">
    <property type="protein sequence ID" value="JAE06782.1"/>
    <property type="molecule type" value="Transcribed_RNA"/>
</dbReference>
<protein>
    <submittedName>
        <fullName evidence="1">Uncharacterized protein</fullName>
    </submittedName>
</protein>
<organism evidence="1">
    <name type="scientific">Arundo donax</name>
    <name type="common">Giant reed</name>
    <name type="synonym">Donax arundinaceus</name>
    <dbReference type="NCBI Taxonomy" id="35708"/>
    <lineage>
        <taxon>Eukaryota</taxon>
        <taxon>Viridiplantae</taxon>
        <taxon>Streptophyta</taxon>
        <taxon>Embryophyta</taxon>
        <taxon>Tracheophyta</taxon>
        <taxon>Spermatophyta</taxon>
        <taxon>Magnoliopsida</taxon>
        <taxon>Liliopsida</taxon>
        <taxon>Poales</taxon>
        <taxon>Poaceae</taxon>
        <taxon>PACMAD clade</taxon>
        <taxon>Arundinoideae</taxon>
        <taxon>Arundineae</taxon>
        <taxon>Arundo</taxon>
    </lineage>
</organism>
<evidence type="ECO:0000313" key="1">
    <source>
        <dbReference type="EMBL" id="JAE06782.1"/>
    </source>
</evidence>